<feature type="region of interest" description="Disordered" evidence="1">
    <location>
        <begin position="171"/>
        <end position="236"/>
    </location>
</feature>
<gene>
    <name evidence="2" type="ORF">LV75_006841</name>
</gene>
<dbReference type="EMBL" id="JAMTCO010000023">
    <property type="protein sequence ID" value="MCP2274307.1"/>
    <property type="molecule type" value="Genomic_DNA"/>
</dbReference>
<feature type="compositionally biased region" description="Basic residues" evidence="1">
    <location>
        <begin position="214"/>
        <end position="228"/>
    </location>
</feature>
<reference evidence="2 3" key="1">
    <citation type="submission" date="2022-06" db="EMBL/GenBank/DDBJ databases">
        <title>Genomic Encyclopedia of Archaeal and Bacterial Type Strains, Phase II (KMG-II): from individual species to whole genera.</title>
        <authorList>
            <person name="Goeker M."/>
        </authorList>
    </citation>
    <scope>NUCLEOTIDE SEQUENCE [LARGE SCALE GENOMIC DNA]</scope>
    <source>
        <strain evidence="2 3">DSM 44255</strain>
    </source>
</reference>
<proteinExistence type="predicted"/>
<evidence type="ECO:0000313" key="2">
    <source>
        <dbReference type="EMBL" id="MCP2274307.1"/>
    </source>
</evidence>
<keyword evidence="3" id="KW-1185">Reference proteome</keyword>
<protein>
    <submittedName>
        <fullName evidence="2">Uncharacterized protein</fullName>
    </submittedName>
</protein>
<evidence type="ECO:0000313" key="3">
    <source>
        <dbReference type="Proteomes" id="UP001205185"/>
    </source>
</evidence>
<name>A0ABT1INR4_9PSEU</name>
<accession>A0ABT1INR4</accession>
<dbReference type="Proteomes" id="UP001205185">
    <property type="component" value="Unassembled WGS sequence"/>
</dbReference>
<organism evidence="2 3">
    <name type="scientific">Actinokineospora diospyrosa</name>
    <dbReference type="NCBI Taxonomy" id="103728"/>
    <lineage>
        <taxon>Bacteria</taxon>
        <taxon>Bacillati</taxon>
        <taxon>Actinomycetota</taxon>
        <taxon>Actinomycetes</taxon>
        <taxon>Pseudonocardiales</taxon>
        <taxon>Pseudonocardiaceae</taxon>
        <taxon>Actinokineospora</taxon>
    </lineage>
</organism>
<sequence length="236" mass="25426">MPLSCRQVRPNPLAQPWTLGLGGAIPAHPRLPCQPSPRSSESLVPTARWGGLVLRGGTTPVASSAAGPAFGPLLCGSASGVVGAPRKTSSPHRAFRIVAFPADVAARRRGVHRSRRRRPRIPCPALPTTAYVKINLIESPQIHSLPRSTDKPGAANAACGQQKTLWTTTRHNPLPQDQLDREPPIYSLPSSTDRRGAASSALWTTRTVVDKPPHKPLHRTPAVRKTRRAYSQPANH</sequence>
<evidence type="ECO:0000256" key="1">
    <source>
        <dbReference type="SAM" id="MobiDB-lite"/>
    </source>
</evidence>
<comment type="caution">
    <text evidence="2">The sequence shown here is derived from an EMBL/GenBank/DDBJ whole genome shotgun (WGS) entry which is preliminary data.</text>
</comment>